<dbReference type="InterPro" id="IPR019301">
    <property type="entry name" value="Flagellar_prot_FlgJ_N"/>
</dbReference>
<gene>
    <name evidence="2" type="ORF">NE686_08880</name>
</gene>
<evidence type="ECO:0000313" key="2">
    <source>
        <dbReference type="EMBL" id="MCQ4923196.1"/>
    </source>
</evidence>
<sequence length="110" mass="12863">MEISPTNNIINTDRDPSLVQKKIENLKHTEDDKKLMDVCREFESIFIYMMLKEMKKTVPDDNGLIEKSQGTRIFEEMHLEELSKEMTKGDNSVGIAKMLYNQFKNGYVKL</sequence>
<keyword evidence="3" id="KW-1185">Reference proteome</keyword>
<dbReference type="Proteomes" id="UP001524478">
    <property type="component" value="Unassembled WGS sequence"/>
</dbReference>
<evidence type="ECO:0000259" key="1">
    <source>
        <dbReference type="Pfam" id="PF10135"/>
    </source>
</evidence>
<dbReference type="Pfam" id="PF10135">
    <property type="entry name" value="Rod-binding"/>
    <property type="match status" value="1"/>
</dbReference>
<dbReference type="EMBL" id="JANGAC010000005">
    <property type="protein sequence ID" value="MCQ4923196.1"/>
    <property type="molecule type" value="Genomic_DNA"/>
</dbReference>
<comment type="caution">
    <text evidence="2">The sequence shown here is derived from an EMBL/GenBank/DDBJ whole genome shotgun (WGS) entry which is preliminary data.</text>
</comment>
<name>A0ABT1S9Q2_9FIRM</name>
<organism evidence="2 3">
    <name type="scientific">Tissierella carlieri</name>
    <dbReference type="NCBI Taxonomy" id="689904"/>
    <lineage>
        <taxon>Bacteria</taxon>
        <taxon>Bacillati</taxon>
        <taxon>Bacillota</taxon>
        <taxon>Tissierellia</taxon>
        <taxon>Tissierellales</taxon>
        <taxon>Tissierellaceae</taxon>
        <taxon>Tissierella</taxon>
    </lineage>
</organism>
<reference evidence="2 3" key="1">
    <citation type="submission" date="2022-06" db="EMBL/GenBank/DDBJ databases">
        <title>Isolation of gut microbiota from human fecal samples.</title>
        <authorList>
            <person name="Pamer E.G."/>
            <person name="Barat B."/>
            <person name="Waligurski E."/>
            <person name="Medina S."/>
            <person name="Paddock L."/>
            <person name="Mostad J."/>
        </authorList>
    </citation>
    <scope>NUCLEOTIDE SEQUENCE [LARGE SCALE GENOMIC DNA]</scope>
    <source>
        <strain evidence="2 3">DFI.7.95</strain>
    </source>
</reference>
<protein>
    <submittedName>
        <fullName evidence="2">Rod-binding protein</fullName>
    </submittedName>
</protein>
<evidence type="ECO:0000313" key="3">
    <source>
        <dbReference type="Proteomes" id="UP001524478"/>
    </source>
</evidence>
<accession>A0ABT1S9Q2</accession>
<feature type="domain" description="Flagellar protein FlgJ N-terminal" evidence="1">
    <location>
        <begin position="52"/>
        <end position="102"/>
    </location>
</feature>
<dbReference type="RefSeq" id="WP_256311229.1">
    <property type="nucleotide sequence ID" value="NZ_JANGAC010000005.1"/>
</dbReference>
<proteinExistence type="predicted"/>